<accession>A0A1W6LGW0</accession>
<evidence type="ECO:0000313" key="2">
    <source>
        <dbReference type="Proteomes" id="UP000193427"/>
    </source>
</evidence>
<proteinExistence type="predicted"/>
<keyword evidence="2" id="KW-1185">Reference proteome</keyword>
<gene>
    <name evidence="1" type="ORF">A4W93_28465</name>
</gene>
<dbReference type="OrthoDB" id="8831594at2"/>
<dbReference type="EMBL" id="CP015118">
    <property type="protein sequence ID" value="ARN23511.1"/>
    <property type="molecule type" value="Genomic_DNA"/>
</dbReference>
<organism evidence="1 2">
    <name type="scientific">Piscinibacter gummiphilus</name>
    <dbReference type="NCBI Taxonomy" id="946333"/>
    <lineage>
        <taxon>Bacteria</taxon>
        <taxon>Pseudomonadati</taxon>
        <taxon>Pseudomonadota</taxon>
        <taxon>Betaproteobacteria</taxon>
        <taxon>Burkholderiales</taxon>
        <taxon>Sphaerotilaceae</taxon>
        <taxon>Piscinibacter</taxon>
    </lineage>
</organism>
<evidence type="ECO:0000313" key="1">
    <source>
        <dbReference type="EMBL" id="ARN23511.1"/>
    </source>
</evidence>
<protein>
    <submittedName>
        <fullName evidence="1">Uncharacterized protein</fullName>
    </submittedName>
</protein>
<dbReference type="Pfam" id="PF06097">
    <property type="entry name" value="DUF945"/>
    <property type="match status" value="1"/>
</dbReference>
<dbReference type="STRING" id="946333.A4W93_28465"/>
<dbReference type="RefSeq" id="WP_085753837.1">
    <property type="nucleotide sequence ID" value="NZ_BSPR01000017.1"/>
</dbReference>
<dbReference type="KEGG" id="rgu:A4W93_28465"/>
<sequence length="495" mass="51169">MNKAVVGAVALVAVVAGGGVGFAAWSGGKVTRELQSQTAALLAPFPGIKVVENSVSKGLFSSVHTVTLDIGCTPSLDAPALQPAVDGAPAGKPLQITWRDQVRHGPLPGGKGLGLATIDTEFVLPPEAAAQLARLFGDKPFVQVHTVLGFGGTYVSELTSPPFKYAEAGKGDIDWQGLKATARGSLTGGLGAGGSYVFEAPGLSVNFASEQANGTLRVGRIALQGEVSPQPDASLLLAPGRSTGGIDNIAFALAPAGGKVVDVRFEKLVFDSEAKVDAQGLWSAVSKMGMSGRVDDFAIEQIDMQVSLSRLHGATYQELLNRAMQSSFSCHKPGEEAAMREAAALAADLQKGLATLLVHNPEYGLDRLAVRLGGKTAELSYRLGTKGVTEADAALPLPALLGTKGYGAATFKVEDGWIEQVVKKVVATQANAGVAPADETVARTMAMINAALDDFVAKGYVVREGQAVVSKAAFEGGLLKVNDQPMNVPLGMIAK</sequence>
<dbReference type="Proteomes" id="UP000193427">
    <property type="component" value="Chromosome"/>
</dbReference>
<dbReference type="InterPro" id="IPR010352">
    <property type="entry name" value="DUF945"/>
</dbReference>
<reference evidence="1 2" key="1">
    <citation type="submission" date="2016-04" db="EMBL/GenBank/DDBJ databases">
        <title>Complete genome sequence of natural rubber-degrading, novel Gram-negative bacterium, Rhizobacter gummiphilus strain NS21.</title>
        <authorList>
            <person name="Tabata M."/>
            <person name="Kasai D."/>
            <person name="Fukuda M."/>
        </authorList>
    </citation>
    <scope>NUCLEOTIDE SEQUENCE [LARGE SCALE GENOMIC DNA]</scope>
    <source>
        <strain evidence="1 2">NS21</strain>
    </source>
</reference>
<name>A0A1W6LGW0_9BURK</name>
<dbReference type="AlphaFoldDB" id="A0A1W6LGW0"/>